<proteinExistence type="predicted"/>
<dbReference type="Proteomes" id="UP000821837">
    <property type="component" value="Unassembled WGS sequence"/>
</dbReference>
<organism evidence="2 3">
    <name type="scientific">Rhipicephalus sanguineus</name>
    <name type="common">Brown dog tick</name>
    <name type="synonym">Ixodes sanguineus</name>
    <dbReference type="NCBI Taxonomy" id="34632"/>
    <lineage>
        <taxon>Eukaryota</taxon>
        <taxon>Metazoa</taxon>
        <taxon>Ecdysozoa</taxon>
        <taxon>Arthropoda</taxon>
        <taxon>Chelicerata</taxon>
        <taxon>Arachnida</taxon>
        <taxon>Acari</taxon>
        <taxon>Parasitiformes</taxon>
        <taxon>Ixodida</taxon>
        <taxon>Ixodoidea</taxon>
        <taxon>Ixodidae</taxon>
        <taxon>Rhipicephalinae</taxon>
        <taxon>Rhipicephalus</taxon>
        <taxon>Rhipicephalus</taxon>
    </lineage>
</organism>
<evidence type="ECO:0000313" key="2">
    <source>
        <dbReference type="EMBL" id="KAH7955357.1"/>
    </source>
</evidence>
<dbReference type="AlphaFoldDB" id="A0A9D4SV91"/>
<reference evidence="2" key="1">
    <citation type="journal article" date="2020" name="Cell">
        <title>Large-Scale Comparative Analyses of Tick Genomes Elucidate Their Genetic Diversity and Vector Capacities.</title>
        <authorList>
            <consortium name="Tick Genome and Microbiome Consortium (TIGMIC)"/>
            <person name="Jia N."/>
            <person name="Wang J."/>
            <person name="Shi W."/>
            <person name="Du L."/>
            <person name="Sun Y."/>
            <person name="Zhan W."/>
            <person name="Jiang J.F."/>
            <person name="Wang Q."/>
            <person name="Zhang B."/>
            <person name="Ji P."/>
            <person name="Bell-Sakyi L."/>
            <person name="Cui X.M."/>
            <person name="Yuan T.T."/>
            <person name="Jiang B.G."/>
            <person name="Yang W.F."/>
            <person name="Lam T.T."/>
            <person name="Chang Q.C."/>
            <person name="Ding S.J."/>
            <person name="Wang X.J."/>
            <person name="Zhu J.G."/>
            <person name="Ruan X.D."/>
            <person name="Zhao L."/>
            <person name="Wei J.T."/>
            <person name="Ye R.Z."/>
            <person name="Que T.C."/>
            <person name="Du C.H."/>
            <person name="Zhou Y.H."/>
            <person name="Cheng J.X."/>
            <person name="Dai P.F."/>
            <person name="Guo W.B."/>
            <person name="Han X.H."/>
            <person name="Huang E.J."/>
            <person name="Li L.F."/>
            <person name="Wei W."/>
            <person name="Gao Y.C."/>
            <person name="Liu J.Z."/>
            <person name="Shao H.Z."/>
            <person name="Wang X."/>
            <person name="Wang C.C."/>
            <person name="Yang T.C."/>
            <person name="Huo Q.B."/>
            <person name="Li W."/>
            <person name="Chen H.Y."/>
            <person name="Chen S.E."/>
            <person name="Zhou L.G."/>
            <person name="Ni X.B."/>
            <person name="Tian J.H."/>
            <person name="Sheng Y."/>
            <person name="Liu T."/>
            <person name="Pan Y.S."/>
            <person name="Xia L.Y."/>
            <person name="Li J."/>
            <person name="Zhao F."/>
            <person name="Cao W.C."/>
        </authorList>
    </citation>
    <scope>NUCLEOTIDE SEQUENCE</scope>
    <source>
        <strain evidence="2">Rsan-2018</strain>
    </source>
</reference>
<feature type="region of interest" description="Disordered" evidence="1">
    <location>
        <begin position="26"/>
        <end position="69"/>
    </location>
</feature>
<dbReference type="EMBL" id="JABSTV010001250">
    <property type="protein sequence ID" value="KAH7955357.1"/>
    <property type="molecule type" value="Genomic_DNA"/>
</dbReference>
<name>A0A9D4SV91_RHISA</name>
<comment type="caution">
    <text evidence="2">The sequence shown here is derived from an EMBL/GenBank/DDBJ whole genome shotgun (WGS) entry which is preliminary data.</text>
</comment>
<gene>
    <name evidence="2" type="ORF">HPB52_000540</name>
</gene>
<sequence>MTLGVRQVGATVVIAAGPVRLALTGDPSNGPSQCATRAFRIPRTDAATTGRDDEARPTSVLRGLDGSRS</sequence>
<keyword evidence="3" id="KW-1185">Reference proteome</keyword>
<protein>
    <submittedName>
        <fullName evidence="2">Uncharacterized protein</fullName>
    </submittedName>
</protein>
<accession>A0A9D4SV91</accession>
<reference evidence="2" key="2">
    <citation type="submission" date="2021-09" db="EMBL/GenBank/DDBJ databases">
        <authorList>
            <person name="Jia N."/>
            <person name="Wang J."/>
            <person name="Shi W."/>
            <person name="Du L."/>
            <person name="Sun Y."/>
            <person name="Zhan W."/>
            <person name="Jiang J."/>
            <person name="Wang Q."/>
            <person name="Zhang B."/>
            <person name="Ji P."/>
            <person name="Sakyi L.B."/>
            <person name="Cui X."/>
            <person name="Yuan T."/>
            <person name="Jiang B."/>
            <person name="Yang W."/>
            <person name="Lam T.T.-Y."/>
            <person name="Chang Q."/>
            <person name="Ding S."/>
            <person name="Wang X."/>
            <person name="Zhu J."/>
            <person name="Ruan X."/>
            <person name="Zhao L."/>
            <person name="Wei J."/>
            <person name="Que T."/>
            <person name="Du C."/>
            <person name="Cheng J."/>
            <person name="Dai P."/>
            <person name="Han X."/>
            <person name="Huang E."/>
            <person name="Gao Y."/>
            <person name="Liu J."/>
            <person name="Shao H."/>
            <person name="Ye R."/>
            <person name="Li L."/>
            <person name="Wei W."/>
            <person name="Wang X."/>
            <person name="Wang C."/>
            <person name="Huo Q."/>
            <person name="Li W."/>
            <person name="Guo W."/>
            <person name="Chen H."/>
            <person name="Chen S."/>
            <person name="Zhou L."/>
            <person name="Zhou L."/>
            <person name="Ni X."/>
            <person name="Tian J."/>
            <person name="Zhou Y."/>
            <person name="Sheng Y."/>
            <person name="Liu T."/>
            <person name="Pan Y."/>
            <person name="Xia L."/>
            <person name="Li J."/>
            <person name="Zhao F."/>
            <person name="Cao W."/>
        </authorList>
    </citation>
    <scope>NUCLEOTIDE SEQUENCE</scope>
    <source>
        <strain evidence="2">Rsan-2018</strain>
        <tissue evidence="2">Larvae</tissue>
    </source>
</reference>
<feature type="compositionally biased region" description="Polar residues" evidence="1">
    <location>
        <begin position="26"/>
        <end position="35"/>
    </location>
</feature>
<evidence type="ECO:0000256" key="1">
    <source>
        <dbReference type="SAM" id="MobiDB-lite"/>
    </source>
</evidence>
<evidence type="ECO:0000313" key="3">
    <source>
        <dbReference type="Proteomes" id="UP000821837"/>
    </source>
</evidence>